<dbReference type="Proteomes" id="UP000289738">
    <property type="component" value="Chromosome B04"/>
</dbReference>
<reference evidence="2 3" key="1">
    <citation type="submission" date="2019-01" db="EMBL/GenBank/DDBJ databases">
        <title>Sequencing of cultivated peanut Arachis hypogaea provides insights into genome evolution and oil improvement.</title>
        <authorList>
            <person name="Chen X."/>
        </authorList>
    </citation>
    <scope>NUCLEOTIDE SEQUENCE [LARGE SCALE GENOMIC DNA]</scope>
    <source>
        <strain evidence="3">cv. Fuhuasheng</strain>
        <tissue evidence="2">Leaves</tissue>
    </source>
</reference>
<evidence type="ECO:0000313" key="3">
    <source>
        <dbReference type="Proteomes" id="UP000289738"/>
    </source>
</evidence>
<gene>
    <name evidence="2" type="ORF">Ahy_B04g071021</name>
</gene>
<accession>A0A444ZJV7</accession>
<feature type="region of interest" description="Disordered" evidence="1">
    <location>
        <begin position="1"/>
        <end position="21"/>
    </location>
</feature>
<name>A0A444ZJV7_ARAHY</name>
<comment type="caution">
    <text evidence="2">The sequence shown here is derived from an EMBL/GenBank/DDBJ whole genome shotgun (WGS) entry which is preliminary data.</text>
</comment>
<evidence type="ECO:0000256" key="1">
    <source>
        <dbReference type="SAM" id="MobiDB-lite"/>
    </source>
</evidence>
<keyword evidence="3" id="KW-1185">Reference proteome</keyword>
<organism evidence="2 3">
    <name type="scientific">Arachis hypogaea</name>
    <name type="common">Peanut</name>
    <dbReference type="NCBI Taxonomy" id="3818"/>
    <lineage>
        <taxon>Eukaryota</taxon>
        <taxon>Viridiplantae</taxon>
        <taxon>Streptophyta</taxon>
        <taxon>Embryophyta</taxon>
        <taxon>Tracheophyta</taxon>
        <taxon>Spermatophyta</taxon>
        <taxon>Magnoliopsida</taxon>
        <taxon>eudicotyledons</taxon>
        <taxon>Gunneridae</taxon>
        <taxon>Pentapetalae</taxon>
        <taxon>rosids</taxon>
        <taxon>fabids</taxon>
        <taxon>Fabales</taxon>
        <taxon>Fabaceae</taxon>
        <taxon>Papilionoideae</taxon>
        <taxon>50 kb inversion clade</taxon>
        <taxon>dalbergioids sensu lato</taxon>
        <taxon>Dalbergieae</taxon>
        <taxon>Pterocarpus clade</taxon>
        <taxon>Arachis</taxon>
    </lineage>
</organism>
<sequence length="115" mass="13229">MDNVGGDRLDSMETVGNTRERGLNEWQQKRFSSDGWNIFQTSKTYNLNDEQQGQSPRALIEAYGCNKGSEIPSTKLLLVEQPGRNGLRSKFLLASWQDTEEEEYDWKDNSMMHGH</sequence>
<proteinExistence type="predicted"/>
<dbReference type="EMBL" id="SDMP01000014">
    <property type="protein sequence ID" value="RYR14443.1"/>
    <property type="molecule type" value="Genomic_DNA"/>
</dbReference>
<protein>
    <submittedName>
        <fullName evidence="2">Uncharacterized protein</fullName>
    </submittedName>
</protein>
<evidence type="ECO:0000313" key="2">
    <source>
        <dbReference type="EMBL" id="RYR14443.1"/>
    </source>
</evidence>
<feature type="compositionally biased region" description="Basic and acidic residues" evidence="1">
    <location>
        <begin position="1"/>
        <end position="11"/>
    </location>
</feature>
<dbReference type="AlphaFoldDB" id="A0A444ZJV7"/>
<dbReference type="STRING" id="3818.A0A444ZJV7"/>